<dbReference type="EMBL" id="JARBHB010000003">
    <property type="protein sequence ID" value="KAJ8889440.1"/>
    <property type="molecule type" value="Genomic_DNA"/>
</dbReference>
<organism evidence="1 2">
    <name type="scientific">Dryococelus australis</name>
    <dbReference type="NCBI Taxonomy" id="614101"/>
    <lineage>
        <taxon>Eukaryota</taxon>
        <taxon>Metazoa</taxon>
        <taxon>Ecdysozoa</taxon>
        <taxon>Arthropoda</taxon>
        <taxon>Hexapoda</taxon>
        <taxon>Insecta</taxon>
        <taxon>Pterygota</taxon>
        <taxon>Neoptera</taxon>
        <taxon>Polyneoptera</taxon>
        <taxon>Phasmatodea</taxon>
        <taxon>Verophasmatodea</taxon>
        <taxon>Anareolatae</taxon>
        <taxon>Phasmatidae</taxon>
        <taxon>Eurycanthinae</taxon>
        <taxon>Dryococelus</taxon>
    </lineage>
</organism>
<gene>
    <name evidence="1" type="ORF">PR048_008939</name>
</gene>
<accession>A0ABQ9HYI2</accession>
<name>A0ABQ9HYI2_9NEOP</name>
<dbReference type="Proteomes" id="UP001159363">
    <property type="component" value="Chromosome 3"/>
</dbReference>
<proteinExistence type="predicted"/>
<sequence length="127" mass="14986">MEKTISLKIEKFGILIDQKVPYFSVKPIGLKITFWNIGKDNTKITGMNTNDKHLFQVQGQLRIKTSEKFYTIKHESKEVTSRSDEFCKTAMEEKLSRFYMDCVLPEVHPRQRRSMPIRNPTYIRNAQ</sequence>
<evidence type="ECO:0000313" key="1">
    <source>
        <dbReference type="EMBL" id="KAJ8889440.1"/>
    </source>
</evidence>
<protein>
    <submittedName>
        <fullName evidence="1">Uncharacterized protein</fullName>
    </submittedName>
</protein>
<reference evidence="1 2" key="1">
    <citation type="submission" date="2023-02" db="EMBL/GenBank/DDBJ databases">
        <title>LHISI_Scaffold_Assembly.</title>
        <authorList>
            <person name="Stuart O.P."/>
            <person name="Cleave R."/>
            <person name="Magrath M.J.L."/>
            <person name="Mikheyev A.S."/>
        </authorList>
    </citation>
    <scope>NUCLEOTIDE SEQUENCE [LARGE SCALE GENOMIC DNA]</scope>
    <source>
        <strain evidence="1">Daus_M_001</strain>
        <tissue evidence="1">Leg muscle</tissue>
    </source>
</reference>
<comment type="caution">
    <text evidence="1">The sequence shown here is derived from an EMBL/GenBank/DDBJ whole genome shotgun (WGS) entry which is preliminary data.</text>
</comment>
<keyword evidence="2" id="KW-1185">Reference proteome</keyword>
<evidence type="ECO:0000313" key="2">
    <source>
        <dbReference type="Proteomes" id="UP001159363"/>
    </source>
</evidence>